<gene>
    <name evidence="1" type="ORF">OS242_19005</name>
</gene>
<reference evidence="1 2" key="1">
    <citation type="submission" date="2022-11" db="EMBL/GenBank/DDBJ databases">
        <title>Study of microbial diversity in lake waters.</title>
        <authorList>
            <person name="Zhang J."/>
        </authorList>
    </citation>
    <scope>NUCLEOTIDE SEQUENCE [LARGE SCALE GENOMIC DNA]</scope>
    <source>
        <strain evidence="1 2">DT12</strain>
    </source>
</reference>
<evidence type="ECO:0000313" key="1">
    <source>
        <dbReference type="EMBL" id="MCX7572029.1"/>
    </source>
</evidence>
<name>A0ABT3XB97_9BACL</name>
<evidence type="ECO:0000313" key="2">
    <source>
        <dbReference type="Proteomes" id="UP001208017"/>
    </source>
</evidence>
<proteinExistence type="predicted"/>
<accession>A0ABT3XB97</accession>
<dbReference type="RefSeq" id="WP_267153280.1">
    <property type="nucleotide sequence ID" value="NZ_JAPMLT010000015.1"/>
</dbReference>
<dbReference type="Proteomes" id="UP001208017">
    <property type="component" value="Unassembled WGS sequence"/>
</dbReference>
<comment type="caution">
    <text evidence="1">The sequence shown here is derived from an EMBL/GenBank/DDBJ whole genome shotgun (WGS) entry which is preliminary data.</text>
</comment>
<sequence length="95" mass="11059">MMIKDREVVLNEIDTVLESGNLRPYVFRTRLERVLVRITALLEDNNKKAEVVSKCNDIRRKLNYISDKSNQTPDGTLNSYIFLKGEIESLKQMVK</sequence>
<keyword evidence="2" id="KW-1185">Reference proteome</keyword>
<dbReference type="EMBL" id="JAPMLT010000015">
    <property type="protein sequence ID" value="MCX7572029.1"/>
    <property type="molecule type" value="Genomic_DNA"/>
</dbReference>
<protein>
    <submittedName>
        <fullName evidence="1">Uncharacterized protein</fullName>
    </submittedName>
</protein>
<organism evidence="1 2">
    <name type="scientific">Tumebacillus lacus</name>
    <dbReference type="NCBI Taxonomy" id="2995335"/>
    <lineage>
        <taxon>Bacteria</taxon>
        <taxon>Bacillati</taxon>
        <taxon>Bacillota</taxon>
        <taxon>Bacilli</taxon>
        <taxon>Bacillales</taxon>
        <taxon>Alicyclobacillaceae</taxon>
        <taxon>Tumebacillus</taxon>
    </lineage>
</organism>